<dbReference type="GO" id="GO:0005829">
    <property type="term" value="C:cytosol"/>
    <property type="evidence" value="ECO:0007669"/>
    <property type="project" value="TreeGrafter"/>
</dbReference>
<feature type="domain" description="Glycine dehydrogenase C-terminal" evidence="7">
    <location>
        <begin position="347"/>
        <end position="449"/>
    </location>
</feature>
<dbReference type="PANTHER" id="PTHR11773">
    <property type="entry name" value="GLYCINE DEHYDROGENASE, DECARBOXYLATING"/>
    <property type="match status" value="1"/>
</dbReference>
<dbReference type="GO" id="GO:0030170">
    <property type="term" value="F:pyridoxal phosphate binding"/>
    <property type="evidence" value="ECO:0007669"/>
    <property type="project" value="TreeGrafter"/>
</dbReference>
<evidence type="ECO:0000313" key="8">
    <source>
        <dbReference type="EMBL" id="HGQ55034.1"/>
    </source>
</evidence>
<dbReference type="GO" id="GO:0019464">
    <property type="term" value="P:glycine decarboxylation via glycine cleavage system"/>
    <property type="evidence" value="ECO:0007669"/>
    <property type="project" value="TreeGrafter"/>
</dbReference>
<dbReference type="FunFam" id="3.90.1150.10:FF:000014">
    <property type="entry name" value="Probable glycine dehydrogenase (decarboxylating) subunit 2"/>
    <property type="match status" value="1"/>
</dbReference>
<dbReference type="GO" id="GO:0004375">
    <property type="term" value="F:glycine dehydrogenase (decarboxylating) activity"/>
    <property type="evidence" value="ECO:0007669"/>
    <property type="project" value="UniProtKB-EC"/>
</dbReference>
<dbReference type="FunFam" id="3.40.640.10:FF:000224">
    <property type="entry name" value="Probable glycine dehydrogenase (decarboxylating) subunit 2"/>
    <property type="match status" value="1"/>
</dbReference>
<reference evidence="9" key="1">
    <citation type="journal article" date="2020" name="mSystems">
        <title>Genome- and Community-Level Interaction Insights into Carbon Utilization and Element Cycling Functions of Hydrothermarchaeota in Hydrothermal Sediment.</title>
        <authorList>
            <person name="Zhou Z."/>
            <person name="Liu Y."/>
            <person name="Xu W."/>
            <person name="Pan J."/>
            <person name="Luo Z.H."/>
            <person name="Li M."/>
        </authorList>
    </citation>
    <scope>NUCLEOTIDE SEQUENCE [LARGE SCALE GENOMIC DNA]</scope>
    <source>
        <strain evidence="9">SpSt-594</strain>
        <strain evidence="8">SpSt-655</strain>
    </source>
</reference>
<dbReference type="GO" id="GO:0016594">
    <property type="term" value="F:glycine binding"/>
    <property type="evidence" value="ECO:0007669"/>
    <property type="project" value="TreeGrafter"/>
</dbReference>
<dbReference type="Pfam" id="PF21478">
    <property type="entry name" value="GcvP2_C"/>
    <property type="match status" value="1"/>
</dbReference>
<name>A0A7C4S127_UNCW3</name>
<dbReference type="SUPFAM" id="SSF53383">
    <property type="entry name" value="PLP-dependent transferases"/>
    <property type="match status" value="1"/>
</dbReference>
<dbReference type="InterPro" id="IPR020581">
    <property type="entry name" value="GDC_P"/>
</dbReference>
<evidence type="ECO:0000259" key="7">
    <source>
        <dbReference type="Pfam" id="PF21478"/>
    </source>
</evidence>
<keyword evidence="4" id="KW-0560">Oxidoreductase</keyword>
<comment type="catalytic activity">
    <reaction evidence="5">
        <text>N(6)-[(R)-lipoyl]-L-lysyl-[glycine-cleavage complex H protein] + glycine + H(+) = N(6)-[(R)-S(8)-aminomethyldihydrolipoyl]-L-lysyl-[glycine-cleavage complex H protein] + CO2</text>
        <dbReference type="Rhea" id="RHEA:24304"/>
        <dbReference type="Rhea" id="RHEA-COMP:10494"/>
        <dbReference type="Rhea" id="RHEA-COMP:10495"/>
        <dbReference type="ChEBI" id="CHEBI:15378"/>
        <dbReference type="ChEBI" id="CHEBI:16526"/>
        <dbReference type="ChEBI" id="CHEBI:57305"/>
        <dbReference type="ChEBI" id="CHEBI:83099"/>
        <dbReference type="ChEBI" id="CHEBI:83143"/>
        <dbReference type="EC" id="1.4.4.2"/>
    </reaction>
</comment>
<dbReference type="PANTHER" id="PTHR11773:SF1">
    <property type="entry name" value="GLYCINE DEHYDROGENASE (DECARBOXYLATING), MITOCHONDRIAL"/>
    <property type="match status" value="1"/>
</dbReference>
<dbReference type="InterPro" id="IPR000192">
    <property type="entry name" value="Aminotrans_V_dom"/>
</dbReference>
<dbReference type="Gene3D" id="3.40.640.10">
    <property type="entry name" value="Type I PLP-dependent aspartate aminotransferase-like (Major domain)"/>
    <property type="match status" value="1"/>
</dbReference>
<dbReference type="InterPro" id="IPR015422">
    <property type="entry name" value="PyrdxlP-dep_Trfase_small"/>
</dbReference>
<dbReference type="Gene3D" id="3.90.1150.10">
    <property type="entry name" value="Aspartate Aminotransferase, domain 1"/>
    <property type="match status" value="1"/>
</dbReference>
<sequence length="479" mass="54542">MLEKLIKEYSKKGKFNDYFGEIDIPEKDIKNYLSENLLRKDFEFIEVSEIEVIRHFIRLSALNYHLDKGIYPLGSCTMKHNPKVNEEVASYEGFLYLHPLQEEEDIQGALRLMYELIYFLKEISGMDYVSLQPPAGASGELTAMLVIKKYFMDKKEDRKIVLIPDSAHGTNPASVSMAGFVAQTIKSNSEGMIDLEDLKKNLNSQVACLMITNPNTLGIFEKNIKLIAEELHKYGALLYLDGANLNAYCGIHRPGDAGVDIMHFNLHKTFSTPHGGGGPGAGPVGAKDFLVPYLPNPKIEKKNEKYYLKYDKESIGKTASFYGNFNVFVKAYTYIRMNGIKGLKKVSQIAVLNASYLRKRLEELGFSCEYKTNTLHEFVLTLKDFKKQDVRALDIAKRLLDYYCHAPTVYFPLIVSEAFMIEPTETEPKEELDRFISVMARIKEEIKENPELVKNAPHNTPVRRLDEGKAGRELIVKWS</sequence>
<protein>
    <recommendedName>
        <fullName evidence="2">glycine dehydrogenase (aminomethyl-transferring)</fullName>
        <ecNumber evidence="2">1.4.4.2</ecNumber>
    </recommendedName>
</protein>
<evidence type="ECO:0000256" key="3">
    <source>
        <dbReference type="ARBA" id="ARBA00022898"/>
    </source>
</evidence>
<evidence type="ECO:0000256" key="5">
    <source>
        <dbReference type="ARBA" id="ARBA00049026"/>
    </source>
</evidence>
<dbReference type="Pfam" id="PF00266">
    <property type="entry name" value="Aminotran_5"/>
    <property type="match status" value="1"/>
</dbReference>
<dbReference type="InterPro" id="IPR015424">
    <property type="entry name" value="PyrdxlP-dep_Trfase"/>
</dbReference>
<dbReference type="EMBL" id="DSZH01000025">
    <property type="protein sequence ID" value="HGU47036.1"/>
    <property type="molecule type" value="Genomic_DNA"/>
</dbReference>
<keyword evidence="3" id="KW-0663">Pyridoxal phosphate</keyword>
<evidence type="ECO:0000313" key="9">
    <source>
        <dbReference type="EMBL" id="HGU47036.1"/>
    </source>
</evidence>
<dbReference type="NCBIfam" id="NF003346">
    <property type="entry name" value="PRK04366.1"/>
    <property type="match status" value="1"/>
</dbReference>
<evidence type="ECO:0000256" key="1">
    <source>
        <dbReference type="ARBA" id="ARBA00003788"/>
    </source>
</evidence>
<dbReference type="EC" id="1.4.4.2" evidence="2"/>
<dbReference type="InterPro" id="IPR015421">
    <property type="entry name" value="PyrdxlP-dep_Trfase_major"/>
</dbReference>
<comment type="caution">
    <text evidence="9">The sequence shown here is derived from an EMBL/GenBank/DDBJ whole genome shotgun (WGS) entry which is preliminary data.</text>
</comment>
<dbReference type="GO" id="GO:0005960">
    <property type="term" value="C:glycine cleavage complex"/>
    <property type="evidence" value="ECO:0007669"/>
    <property type="project" value="TreeGrafter"/>
</dbReference>
<proteinExistence type="predicted"/>
<evidence type="ECO:0000256" key="2">
    <source>
        <dbReference type="ARBA" id="ARBA00012134"/>
    </source>
</evidence>
<organism evidence="9">
    <name type="scientific">candidate division WOR-3 bacterium</name>
    <dbReference type="NCBI Taxonomy" id="2052148"/>
    <lineage>
        <taxon>Bacteria</taxon>
        <taxon>Bacteria division WOR-3</taxon>
    </lineage>
</organism>
<dbReference type="InterPro" id="IPR049316">
    <property type="entry name" value="GDC-P_C"/>
</dbReference>
<comment type="function">
    <text evidence="1">The glycine cleavage system catalyzes the degradation of glycine. The P protein binds the alpha-amino group of glycine through its pyridoxal phosphate cofactor; CO(2) is released and the remaining methylamine moiety is then transferred to the lipoamide cofactor of the H protein.</text>
</comment>
<dbReference type="EMBL" id="DTBX01000040">
    <property type="protein sequence ID" value="HGQ55034.1"/>
    <property type="molecule type" value="Genomic_DNA"/>
</dbReference>
<dbReference type="AlphaFoldDB" id="A0A7C4S127"/>
<feature type="domain" description="Aminotransferase class V" evidence="6">
    <location>
        <begin position="144"/>
        <end position="275"/>
    </location>
</feature>
<dbReference type="Gene3D" id="6.20.440.10">
    <property type="match status" value="1"/>
</dbReference>
<evidence type="ECO:0000256" key="4">
    <source>
        <dbReference type="ARBA" id="ARBA00023002"/>
    </source>
</evidence>
<accession>A0A7C4S127</accession>
<gene>
    <name evidence="9" type="ORF">ENT60_00535</name>
    <name evidence="8" type="ORF">ENU28_01045</name>
</gene>
<evidence type="ECO:0000259" key="6">
    <source>
        <dbReference type="Pfam" id="PF00266"/>
    </source>
</evidence>